<dbReference type="EMBL" id="JACNLK010000077">
    <property type="protein sequence ID" value="MBC8209109.1"/>
    <property type="molecule type" value="Genomic_DNA"/>
</dbReference>
<evidence type="ECO:0008006" key="4">
    <source>
        <dbReference type="Google" id="ProtNLM"/>
    </source>
</evidence>
<accession>A0A8J6TED9</accession>
<feature type="region of interest" description="Disordered" evidence="1">
    <location>
        <begin position="40"/>
        <end position="70"/>
    </location>
</feature>
<proteinExistence type="predicted"/>
<evidence type="ECO:0000313" key="3">
    <source>
        <dbReference type="Proteomes" id="UP000599024"/>
    </source>
</evidence>
<gene>
    <name evidence="2" type="ORF">H8E79_08090</name>
</gene>
<evidence type="ECO:0000313" key="2">
    <source>
        <dbReference type="EMBL" id="MBC8209109.1"/>
    </source>
</evidence>
<protein>
    <recommendedName>
        <fullName evidence="4">Chaperone protein DnaJ</fullName>
    </recommendedName>
</protein>
<sequence>MEQKRLTSCPICEGTGEVSRFGGVSRFFLSNEPCPHCLGLGQIDEGESHDDTQDVQKSDPGQNPDKPNTP</sequence>
<dbReference type="Gene3D" id="6.20.20.10">
    <property type="match status" value="1"/>
</dbReference>
<reference evidence="2 3" key="1">
    <citation type="submission" date="2020-08" db="EMBL/GenBank/DDBJ databases">
        <title>Bridging the membrane lipid divide: bacteria of the FCB group superphylum have the potential to synthesize archaeal ether lipids.</title>
        <authorList>
            <person name="Villanueva L."/>
            <person name="Von Meijenfeldt F.A.B."/>
            <person name="Westbye A.B."/>
            <person name="Yadav S."/>
            <person name="Hopmans E.C."/>
            <person name="Dutilh B.E."/>
            <person name="Sinninghe Damste J.S."/>
        </authorList>
    </citation>
    <scope>NUCLEOTIDE SEQUENCE [LARGE SCALE GENOMIC DNA]</scope>
    <source>
        <strain evidence="2">NIOZ-UU81</strain>
    </source>
</reference>
<feature type="compositionally biased region" description="Polar residues" evidence="1">
    <location>
        <begin position="59"/>
        <end position="70"/>
    </location>
</feature>
<organism evidence="2 3">
    <name type="scientific">Candidatus Desulfatifera sulfidica</name>
    <dbReference type="NCBI Taxonomy" id="2841691"/>
    <lineage>
        <taxon>Bacteria</taxon>
        <taxon>Pseudomonadati</taxon>
        <taxon>Thermodesulfobacteriota</taxon>
        <taxon>Desulfobulbia</taxon>
        <taxon>Desulfobulbales</taxon>
        <taxon>Desulfobulbaceae</taxon>
        <taxon>Candidatus Desulfatifera</taxon>
    </lineage>
</organism>
<dbReference type="AlphaFoldDB" id="A0A8J6TED9"/>
<comment type="caution">
    <text evidence="2">The sequence shown here is derived from an EMBL/GenBank/DDBJ whole genome shotgun (WGS) entry which is preliminary data.</text>
</comment>
<dbReference type="Proteomes" id="UP000599024">
    <property type="component" value="Unassembled WGS sequence"/>
</dbReference>
<evidence type="ECO:0000256" key="1">
    <source>
        <dbReference type="SAM" id="MobiDB-lite"/>
    </source>
</evidence>
<dbReference type="InterPro" id="IPR036410">
    <property type="entry name" value="HSP_DnaJ_Cys-rich_dom_sf"/>
</dbReference>
<name>A0A8J6TED9_9BACT</name>
<dbReference type="SUPFAM" id="SSF57938">
    <property type="entry name" value="DnaJ/Hsp40 cysteine-rich domain"/>
    <property type="match status" value="1"/>
</dbReference>